<dbReference type="PANTHER" id="PTHR30576:SF10">
    <property type="entry name" value="SLL5057 PROTEIN"/>
    <property type="match status" value="1"/>
</dbReference>
<keyword evidence="3" id="KW-0812">Transmembrane</keyword>
<dbReference type="AlphaFoldDB" id="A0A4Q0MCM8"/>
<dbReference type="Pfam" id="PF02397">
    <property type="entry name" value="Bac_transf"/>
    <property type="match status" value="1"/>
</dbReference>
<dbReference type="GO" id="GO:0000271">
    <property type="term" value="P:polysaccharide biosynthetic process"/>
    <property type="evidence" value="ECO:0007669"/>
    <property type="project" value="UniProtKB-KW"/>
</dbReference>
<feature type="transmembrane region" description="Helical" evidence="3">
    <location>
        <begin position="81"/>
        <end position="99"/>
    </location>
</feature>
<feature type="transmembrane region" description="Helical" evidence="3">
    <location>
        <begin position="300"/>
        <end position="323"/>
    </location>
</feature>
<dbReference type="GO" id="GO:0016780">
    <property type="term" value="F:phosphotransferase activity, for other substituted phosphate groups"/>
    <property type="evidence" value="ECO:0007669"/>
    <property type="project" value="TreeGrafter"/>
</dbReference>
<name>A0A4Q0MCM8_9HYPH</name>
<evidence type="ECO:0000259" key="4">
    <source>
        <dbReference type="Pfam" id="PF02397"/>
    </source>
</evidence>
<dbReference type="InterPro" id="IPR003362">
    <property type="entry name" value="Bact_transf"/>
</dbReference>
<dbReference type="EMBL" id="RYFI01000016">
    <property type="protein sequence ID" value="RXF70954.1"/>
    <property type="molecule type" value="Genomic_DNA"/>
</dbReference>
<evidence type="ECO:0000256" key="2">
    <source>
        <dbReference type="ARBA" id="ARBA00023169"/>
    </source>
</evidence>
<dbReference type="Proteomes" id="UP000289708">
    <property type="component" value="Unassembled WGS sequence"/>
</dbReference>
<evidence type="ECO:0000313" key="6">
    <source>
        <dbReference type="Proteomes" id="UP000289708"/>
    </source>
</evidence>
<proteinExistence type="inferred from homology"/>
<evidence type="ECO:0000313" key="5">
    <source>
        <dbReference type="EMBL" id="RXF70954.1"/>
    </source>
</evidence>
<keyword evidence="6" id="KW-1185">Reference proteome</keyword>
<organism evidence="5 6">
    <name type="scientific">Hansschlegelia zhihuaiae</name>
    <dbReference type="NCBI Taxonomy" id="405005"/>
    <lineage>
        <taxon>Bacteria</taxon>
        <taxon>Pseudomonadati</taxon>
        <taxon>Pseudomonadota</taxon>
        <taxon>Alphaproteobacteria</taxon>
        <taxon>Hyphomicrobiales</taxon>
        <taxon>Methylopilaceae</taxon>
        <taxon>Hansschlegelia</taxon>
    </lineage>
</organism>
<dbReference type="PANTHER" id="PTHR30576">
    <property type="entry name" value="COLANIC BIOSYNTHESIS UDP-GLUCOSE LIPID CARRIER TRANSFERASE"/>
    <property type="match status" value="1"/>
</dbReference>
<evidence type="ECO:0000256" key="1">
    <source>
        <dbReference type="ARBA" id="ARBA00006464"/>
    </source>
</evidence>
<protein>
    <submittedName>
        <fullName evidence="5">Sugar transferase</fullName>
    </submittedName>
</protein>
<feature type="transmembrane region" description="Helical" evidence="3">
    <location>
        <begin position="111"/>
        <end position="129"/>
    </location>
</feature>
<feature type="domain" description="Bacterial sugar transferase" evidence="4">
    <location>
        <begin position="297"/>
        <end position="490"/>
    </location>
</feature>
<keyword evidence="3" id="KW-1133">Transmembrane helix</keyword>
<comment type="similarity">
    <text evidence="1">Belongs to the bacterial sugar transferase family.</text>
</comment>
<comment type="caution">
    <text evidence="5">The sequence shown here is derived from an EMBL/GenBank/DDBJ whole genome shotgun (WGS) entry which is preliminary data.</text>
</comment>
<evidence type="ECO:0000256" key="3">
    <source>
        <dbReference type="SAM" id="Phobius"/>
    </source>
</evidence>
<reference evidence="5 6" key="1">
    <citation type="submission" date="2018-12" db="EMBL/GenBank/DDBJ databases">
        <title>bacterium Hansschlegelia zhihuaiae S113.</title>
        <authorList>
            <person name="He J."/>
        </authorList>
    </citation>
    <scope>NUCLEOTIDE SEQUENCE [LARGE SCALE GENOMIC DNA]</scope>
    <source>
        <strain evidence="5 6">S 113</strain>
    </source>
</reference>
<sequence>MDIASQRLAIPPTAAPLTTSVAALAAGDGLARARAIAARAGRRAAVFTALVAGDLAIALSCEAAALRLLPALGLSEASEALPIPAAGCLAAFLALNLYAEWGLDPVARLRLRGVGIALFACVSLTVAAGGGSFSLWVALEVACVGLLMFVVGHYGEELLRGLLKTRWWWGVPTALIGAGPASRDLALALLAHPEFGLRPIGLIGAPDGADPAFPLPLLGDLGDAPRLCRSVDVAIAPASENGHGAHADLLRLPFRHVVISHGVGPGSISCPRIRALYGAIGFDVRRDIYRRSSLALKRGLDCLMVAPMLLAAAPIVLILAIAIKSLSPGPVFFRQVRVGRNGRTFSVLKLRTMYVDAERRLQEHLLLHPEAQIEWSRFFKLRDDPRTLPGIGAFMRRTSLDELPQLLNVALGQMSLVGPRPFPDYHLQSFDKEFQELRSSVPPGLTGFWQISSRSDGDLAVQQMQDSFYITNWSLWFDLYIIFRTPLAVLGAKGAR</sequence>
<feature type="transmembrane region" description="Helical" evidence="3">
    <location>
        <begin position="135"/>
        <end position="154"/>
    </location>
</feature>
<gene>
    <name evidence="5" type="ORF">EK403_16235</name>
</gene>
<dbReference type="OrthoDB" id="9808602at2"/>
<accession>A0A4Q0MCM8</accession>
<keyword evidence="5" id="KW-0808">Transferase</keyword>
<keyword evidence="3" id="KW-0472">Membrane</keyword>
<feature type="transmembrane region" description="Helical" evidence="3">
    <location>
        <begin position="44"/>
        <end position="69"/>
    </location>
</feature>
<keyword evidence="2" id="KW-0270">Exopolysaccharide synthesis</keyword>
<dbReference type="RefSeq" id="WP_128778520.1">
    <property type="nucleotide sequence ID" value="NZ_RYFI01000016.1"/>
</dbReference>